<proteinExistence type="predicted"/>
<reference evidence="2 3" key="1">
    <citation type="journal article" date="2019" name="Genome Biol. Evol.">
        <title>Insights into the evolution of the New World diploid cottons (Gossypium, subgenus Houzingenia) based on genome sequencing.</title>
        <authorList>
            <person name="Grover C.E."/>
            <person name="Arick M.A. 2nd"/>
            <person name="Thrash A."/>
            <person name="Conover J.L."/>
            <person name="Sanders W.S."/>
            <person name="Peterson D.G."/>
            <person name="Frelichowski J.E."/>
            <person name="Scheffler J.A."/>
            <person name="Scheffler B.E."/>
            <person name="Wendel J.F."/>
        </authorList>
    </citation>
    <scope>NUCLEOTIDE SEQUENCE [LARGE SCALE GENOMIC DNA]</scope>
    <source>
        <strain evidence="2">27</strain>
        <tissue evidence="2">Leaf</tissue>
    </source>
</reference>
<organism evidence="2 3">
    <name type="scientific">Gossypium davidsonii</name>
    <name type="common">Davidson's cotton</name>
    <name type="synonym">Gossypium klotzschianum subsp. davidsonii</name>
    <dbReference type="NCBI Taxonomy" id="34287"/>
    <lineage>
        <taxon>Eukaryota</taxon>
        <taxon>Viridiplantae</taxon>
        <taxon>Streptophyta</taxon>
        <taxon>Embryophyta</taxon>
        <taxon>Tracheophyta</taxon>
        <taxon>Spermatophyta</taxon>
        <taxon>Magnoliopsida</taxon>
        <taxon>eudicotyledons</taxon>
        <taxon>Gunneridae</taxon>
        <taxon>Pentapetalae</taxon>
        <taxon>rosids</taxon>
        <taxon>malvids</taxon>
        <taxon>Malvales</taxon>
        <taxon>Malvaceae</taxon>
        <taxon>Malvoideae</taxon>
        <taxon>Gossypium</taxon>
    </lineage>
</organism>
<comment type="caution">
    <text evidence="2">The sequence shown here is derived from an EMBL/GenBank/DDBJ whole genome shotgun (WGS) entry which is preliminary data.</text>
</comment>
<protein>
    <submittedName>
        <fullName evidence="2">Uncharacterized protein</fullName>
    </submittedName>
</protein>
<gene>
    <name evidence="2" type="ORF">Godav_023821</name>
</gene>
<evidence type="ECO:0000256" key="1">
    <source>
        <dbReference type="SAM" id="MobiDB-lite"/>
    </source>
</evidence>
<keyword evidence="3" id="KW-1185">Reference proteome</keyword>
<accession>A0A7J8SSZ1</accession>
<dbReference type="Proteomes" id="UP000593561">
    <property type="component" value="Unassembled WGS sequence"/>
</dbReference>
<name>A0A7J8SSZ1_GOSDV</name>
<evidence type="ECO:0000313" key="3">
    <source>
        <dbReference type="Proteomes" id="UP000593561"/>
    </source>
</evidence>
<evidence type="ECO:0000313" key="2">
    <source>
        <dbReference type="EMBL" id="MBA0629231.1"/>
    </source>
</evidence>
<dbReference type="EMBL" id="JABFAC010000011">
    <property type="protein sequence ID" value="MBA0629231.1"/>
    <property type="molecule type" value="Genomic_DNA"/>
</dbReference>
<feature type="compositionally biased region" description="Basic residues" evidence="1">
    <location>
        <begin position="159"/>
        <end position="168"/>
    </location>
</feature>
<dbReference type="AlphaFoldDB" id="A0A7J8SSZ1"/>
<feature type="region of interest" description="Disordered" evidence="1">
    <location>
        <begin position="138"/>
        <end position="168"/>
    </location>
</feature>
<sequence length="189" mass="20881">MPLLLWCKGGRGADLEAWVSSRGVPADVARSDARGGLRDSISRSLCLDFETLSPEFDRGHKRARLHLVDIVNAKAGGTLNWILTLLKSVKDRRLRKATLIHITPFSRVNEAIEKGNLKFVVERNLKFAIKSAIDARNKDQGGVGESQAGNEAQRCRNSLGKRRRTPISHRNKAVHDLSAVLQSIASLLL</sequence>